<dbReference type="InterPro" id="IPR005642">
    <property type="entry name" value="LysO"/>
</dbReference>
<evidence type="ECO:0000313" key="2">
    <source>
        <dbReference type="EMBL" id="HGY38384.1"/>
    </source>
</evidence>
<gene>
    <name evidence="2" type="ORF">ENW11_01030</name>
</gene>
<dbReference type="AlphaFoldDB" id="A0A7V4TFW3"/>
<protein>
    <submittedName>
        <fullName evidence="2">DUF340 domain-containing protein</fullName>
    </submittedName>
</protein>
<feature type="transmembrane region" description="Helical" evidence="1">
    <location>
        <begin position="29"/>
        <end position="47"/>
    </location>
</feature>
<accession>A0A7V4TFW3</accession>
<name>A0A7V4TFW3_9BACT</name>
<dbReference type="EMBL" id="DTIY01000006">
    <property type="protein sequence ID" value="HGY38384.1"/>
    <property type="molecule type" value="Genomic_DNA"/>
</dbReference>
<sequence>MWLLLAVLALGFLVGRLVRSGLARRTGKTLSTVGLLFLLFAMGVRLGQEEFLRMKLASFGLSALSLAFAAGAGAVVVAGLAERMVRKRKRL</sequence>
<dbReference type="Pfam" id="PF03956">
    <property type="entry name" value="Lys_export"/>
    <property type="match status" value="1"/>
</dbReference>
<keyword evidence="1" id="KW-0472">Membrane</keyword>
<reference evidence="2" key="1">
    <citation type="journal article" date="2020" name="mSystems">
        <title>Genome- and Community-Level Interaction Insights into Carbon Utilization and Element Cycling Functions of Hydrothermarchaeota in Hydrothermal Sediment.</title>
        <authorList>
            <person name="Zhou Z."/>
            <person name="Liu Y."/>
            <person name="Xu W."/>
            <person name="Pan J."/>
            <person name="Luo Z.H."/>
            <person name="Li M."/>
        </authorList>
    </citation>
    <scope>NUCLEOTIDE SEQUENCE [LARGE SCALE GENOMIC DNA]</scope>
    <source>
        <strain evidence="2">SpSt-82</strain>
    </source>
</reference>
<dbReference type="GO" id="GO:0015661">
    <property type="term" value="F:L-lysine efflux transmembrane transporter activity"/>
    <property type="evidence" value="ECO:0007669"/>
    <property type="project" value="InterPro"/>
</dbReference>
<keyword evidence="1" id="KW-0812">Transmembrane</keyword>
<keyword evidence="1" id="KW-1133">Transmembrane helix</keyword>
<feature type="transmembrane region" description="Helical" evidence="1">
    <location>
        <begin position="59"/>
        <end position="81"/>
    </location>
</feature>
<proteinExistence type="predicted"/>
<comment type="caution">
    <text evidence="2">The sequence shown here is derived from an EMBL/GenBank/DDBJ whole genome shotgun (WGS) entry which is preliminary data.</text>
</comment>
<organism evidence="2">
    <name type="scientific">Candidatus Caldatribacterium saccharofermentans</name>
    <dbReference type="NCBI Taxonomy" id="1454753"/>
    <lineage>
        <taxon>Bacteria</taxon>
        <taxon>Pseudomonadati</taxon>
        <taxon>Atribacterota</taxon>
        <taxon>Atribacteria</taxon>
        <taxon>Atribacterales</taxon>
        <taxon>Candidatus Caldatribacteriaceae</taxon>
        <taxon>Candidatus Caldatribacterium</taxon>
    </lineage>
</organism>
<evidence type="ECO:0000256" key="1">
    <source>
        <dbReference type="SAM" id="Phobius"/>
    </source>
</evidence>